<organism evidence="1 2">
    <name type="scientific">Neisseria wadsworthii 9715</name>
    <dbReference type="NCBI Taxonomy" id="1030841"/>
    <lineage>
        <taxon>Bacteria</taxon>
        <taxon>Pseudomonadati</taxon>
        <taxon>Pseudomonadota</taxon>
        <taxon>Betaproteobacteria</taxon>
        <taxon>Neisseriales</taxon>
        <taxon>Neisseriaceae</taxon>
        <taxon>Neisseria</taxon>
    </lineage>
</organism>
<dbReference type="PATRIC" id="fig|1030841.3.peg.43"/>
<evidence type="ECO:0000313" key="2">
    <source>
        <dbReference type="Proteomes" id="UP000005336"/>
    </source>
</evidence>
<dbReference type="AlphaFoldDB" id="G4CLT2"/>
<proteinExistence type="predicted"/>
<protein>
    <submittedName>
        <fullName evidence="1">Uncharacterized protein</fullName>
    </submittedName>
</protein>
<evidence type="ECO:0000313" key="1">
    <source>
        <dbReference type="EMBL" id="EGZ51290.1"/>
    </source>
</evidence>
<name>G4CLT2_9NEIS</name>
<comment type="caution">
    <text evidence="1">The sequence shown here is derived from an EMBL/GenBank/DDBJ whole genome shotgun (WGS) entry which is preliminary data.</text>
</comment>
<reference evidence="1 2" key="1">
    <citation type="submission" date="2011-06" db="EMBL/GenBank/DDBJ databases">
        <authorList>
            <person name="Muzny D."/>
            <person name="Qin X."/>
            <person name="Deng J."/>
            <person name="Jiang H."/>
            <person name="Liu Y."/>
            <person name="Qu J."/>
            <person name="Song X.-Z."/>
            <person name="Zhang L."/>
            <person name="Thornton R."/>
            <person name="Coyle M."/>
            <person name="Francisco L."/>
            <person name="Jackson L."/>
            <person name="Javaid M."/>
            <person name="Korchina V."/>
            <person name="Kovar C."/>
            <person name="Mata R."/>
            <person name="Mathew T."/>
            <person name="Ngo R."/>
            <person name="Nguyen L."/>
            <person name="Nguyen N."/>
            <person name="Okwuonu G."/>
            <person name="Ongeri F."/>
            <person name="Pham C."/>
            <person name="Simmons D."/>
            <person name="Wilczek-Boney K."/>
            <person name="Hale W."/>
            <person name="Jakkamsetti A."/>
            <person name="Pham P."/>
            <person name="Ruth R."/>
            <person name="San Lucas F."/>
            <person name="Warren J."/>
            <person name="Zhang J."/>
            <person name="Zhao Z."/>
            <person name="Zhou C."/>
            <person name="Zhu D."/>
            <person name="Lee S."/>
            <person name="Bess C."/>
            <person name="Blankenburg K."/>
            <person name="Forbes L."/>
            <person name="Fu Q."/>
            <person name="Gubbala S."/>
            <person name="Hirani K."/>
            <person name="Jayaseelan J.C."/>
            <person name="Lara F."/>
            <person name="Munidasa M."/>
            <person name="Palculict T."/>
            <person name="Patil S."/>
            <person name="Pu L.-L."/>
            <person name="Saada N."/>
            <person name="Tang L."/>
            <person name="Weissenberger G."/>
            <person name="Zhu Y."/>
            <person name="Hemphill L."/>
            <person name="Shang Y."/>
            <person name="Youmans B."/>
            <person name="Ayvaz T."/>
            <person name="Ross M."/>
            <person name="Santibanez J."/>
            <person name="Aqrawi P."/>
            <person name="Gross S."/>
            <person name="Joshi V."/>
            <person name="Fowler G."/>
            <person name="Nazareth L."/>
            <person name="Reid J."/>
            <person name="Worley K."/>
            <person name="Petrosino J."/>
            <person name="Highlander S."/>
            <person name="Gibbs R."/>
        </authorList>
    </citation>
    <scope>NUCLEOTIDE SEQUENCE [LARGE SCALE GENOMIC DNA]</scope>
    <source>
        <strain evidence="1 2">9715</strain>
    </source>
</reference>
<dbReference type="EMBL" id="AGAZ01000002">
    <property type="protein sequence ID" value="EGZ51290.1"/>
    <property type="molecule type" value="Genomic_DNA"/>
</dbReference>
<dbReference type="STRING" id="1030841.HMPREF9370_0041"/>
<sequence>MIFSAEQLKSCTFAIPVLEKIYNACLKYFCYKPFDFIFILIKNAPKTCLPK</sequence>
<dbReference type="HOGENOM" id="CLU_3101342_0_0_4"/>
<gene>
    <name evidence="1" type="ORF">HMPREF9370_0041</name>
</gene>
<dbReference type="Proteomes" id="UP000005336">
    <property type="component" value="Unassembled WGS sequence"/>
</dbReference>
<accession>G4CLT2</accession>
<keyword evidence="2" id="KW-1185">Reference proteome</keyword>